<dbReference type="EMBL" id="CP041372">
    <property type="protein sequence ID" value="QKS69827.1"/>
    <property type="molecule type" value="Genomic_DNA"/>
</dbReference>
<gene>
    <name evidence="3" type="ORF">FLK61_23870</name>
</gene>
<dbReference type="InterPro" id="IPR012505">
    <property type="entry name" value="YbbR"/>
</dbReference>
<feature type="region of interest" description="Disordered" evidence="1">
    <location>
        <begin position="414"/>
        <end position="466"/>
    </location>
</feature>
<keyword evidence="2" id="KW-0812">Transmembrane</keyword>
<accession>A0A859FA88</accession>
<evidence type="ECO:0000256" key="1">
    <source>
        <dbReference type="SAM" id="MobiDB-lite"/>
    </source>
</evidence>
<sequence length="466" mass="51172">MDKLFAKKWFIKLSSIVIAVMLFLMVNLDNANNQPGGIPGITEGSRTMEDVPLNIYYDEEAYVLTDAPETVQVTLRGPETALTRSQILQGQQELYIDLEDREAGVHYERVQFRGYPNDVRVSVVPMSVRIEIQERQTSSFPVEVEIVNEGEIEEGYVVGTPTVEPSTVDVTAASGVLEQVASARVTVDLAERSQAFTDSVAVELYDSNGRLLEVNASPPAVEVTVPITSPNKEVPVRVGRNGALPEGLAIDSLTVVPEMVTIFGPVDIINGITFIDVPSIDLDDIEGDTQIEVDVPVPEGVERVEPEQVTVDIETTTEEERVFSDFEIELEGQAPDQLIFFDSPLNGELDLVINGSPDILERLERSNLRAYINVEGLEPGEYNLPIQFSGPQNIRFAQMGQTVEIIVSDEENEQALAPSVETNDATNPEDELEDEEETDAGEEDEAPSEEGNEDQTSANNTVTNDS</sequence>
<evidence type="ECO:0000313" key="4">
    <source>
        <dbReference type="Proteomes" id="UP000318138"/>
    </source>
</evidence>
<dbReference type="Proteomes" id="UP000318138">
    <property type="component" value="Chromosome"/>
</dbReference>
<feature type="transmembrane region" description="Helical" evidence="2">
    <location>
        <begin position="9"/>
        <end position="28"/>
    </location>
</feature>
<organism evidence="3 4">
    <name type="scientific">Paenalkalicoccus suaedae</name>
    <dbReference type="NCBI Taxonomy" id="2592382"/>
    <lineage>
        <taxon>Bacteria</taxon>
        <taxon>Bacillati</taxon>
        <taxon>Bacillota</taxon>
        <taxon>Bacilli</taxon>
        <taxon>Bacillales</taxon>
        <taxon>Bacillaceae</taxon>
        <taxon>Paenalkalicoccus</taxon>
    </lineage>
</organism>
<dbReference type="KEGG" id="psua:FLK61_23870"/>
<reference evidence="4" key="1">
    <citation type="submission" date="2019-07" db="EMBL/GenBank/DDBJ databases">
        <title>Bacillus alkalisoli sp. nov. isolated from saline soil.</title>
        <authorList>
            <person name="Sun J.-Q."/>
            <person name="Xu L."/>
        </authorList>
    </citation>
    <scope>NUCLEOTIDE SEQUENCE [LARGE SCALE GENOMIC DNA]</scope>
    <source>
        <strain evidence="4">M4U3P1</strain>
    </source>
</reference>
<name>A0A859FA88_9BACI</name>
<keyword evidence="2" id="KW-1133">Transmembrane helix</keyword>
<evidence type="ECO:0000313" key="3">
    <source>
        <dbReference type="EMBL" id="QKS69827.1"/>
    </source>
</evidence>
<dbReference type="AlphaFoldDB" id="A0A859FA88"/>
<dbReference type="Gene3D" id="2.170.120.40">
    <property type="entry name" value="YbbR-like domain"/>
    <property type="match status" value="2"/>
</dbReference>
<dbReference type="RefSeq" id="WP_176007872.1">
    <property type="nucleotide sequence ID" value="NZ_CP041372.2"/>
</dbReference>
<keyword evidence="4" id="KW-1185">Reference proteome</keyword>
<dbReference type="PANTHER" id="PTHR37804">
    <property type="entry name" value="CDAA REGULATORY PROTEIN CDAR"/>
    <property type="match status" value="1"/>
</dbReference>
<dbReference type="Gene3D" id="2.170.120.30">
    <property type="match status" value="2"/>
</dbReference>
<protein>
    <submittedName>
        <fullName evidence="3">YbbR-like domain-containing protein</fullName>
    </submittedName>
</protein>
<feature type="compositionally biased region" description="Acidic residues" evidence="1">
    <location>
        <begin position="427"/>
        <end position="453"/>
    </location>
</feature>
<feature type="compositionally biased region" description="Polar residues" evidence="1">
    <location>
        <begin position="454"/>
        <end position="466"/>
    </location>
</feature>
<evidence type="ECO:0000256" key="2">
    <source>
        <dbReference type="SAM" id="Phobius"/>
    </source>
</evidence>
<dbReference type="Pfam" id="PF07949">
    <property type="entry name" value="YbbR"/>
    <property type="match status" value="3"/>
</dbReference>
<keyword evidence="2" id="KW-0472">Membrane</keyword>
<proteinExistence type="predicted"/>
<dbReference type="PANTHER" id="PTHR37804:SF1">
    <property type="entry name" value="CDAA REGULATORY PROTEIN CDAR"/>
    <property type="match status" value="1"/>
</dbReference>
<dbReference type="InterPro" id="IPR053154">
    <property type="entry name" value="c-di-AMP_regulator"/>
</dbReference>